<organism evidence="1 2">
    <name type="scientific">Ramlibacter humi</name>
    <dbReference type="NCBI Taxonomy" id="2530451"/>
    <lineage>
        <taxon>Bacteria</taxon>
        <taxon>Pseudomonadati</taxon>
        <taxon>Pseudomonadota</taxon>
        <taxon>Betaproteobacteria</taxon>
        <taxon>Burkholderiales</taxon>
        <taxon>Comamonadaceae</taxon>
        <taxon>Ramlibacter</taxon>
    </lineage>
</organism>
<gene>
    <name evidence="1" type="ORF">EZ216_07290</name>
</gene>
<dbReference type="RefSeq" id="WP_135249023.1">
    <property type="nucleotide sequence ID" value="NZ_SMLK01000001.1"/>
</dbReference>
<dbReference type="OrthoDB" id="8895352at2"/>
<proteinExistence type="predicted"/>
<keyword evidence="2" id="KW-1185">Reference proteome</keyword>
<accession>A0A4Z0CE93</accession>
<dbReference type="Proteomes" id="UP000297839">
    <property type="component" value="Unassembled WGS sequence"/>
</dbReference>
<dbReference type="EMBL" id="SMLK01000001">
    <property type="protein sequence ID" value="TFZ08938.1"/>
    <property type="molecule type" value="Genomic_DNA"/>
</dbReference>
<evidence type="ECO:0008006" key="3">
    <source>
        <dbReference type="Google" id="ProtNLM"/>
    </source>
</evidence>
<name>A0A4Z0CE93_9BURK</name>
<reference evidence="1 2" key="1">
    <citation type="submission" date="2019-03" db="EMBL/GenBank/DDBJ databases">
        <title>Ramlibacter sp. 18x22-1, whole genome shotgun sequence.</title>
        <authorList>
            <person name="Zhang X."/>
            <person name="Feng G."/>
            <person name="Zhu H."/>
        </authorList>
    </citation>
    <scope>NUCLEOTIDE SEQUENCE [LARGE SCALE GENOMIC DNA]</scope>
    <source>
        <strain evidence="1 2">18x22-1</strain>
    </source>
</reference>
<evidence type="ECO:0000313" key="2">
    <source>
        <dbReference type="Proteomes" id="UP000297839"/>
    </source>
</evidence>
<comment type="caution">
    <text evidence="1">The sequence shown here is derived from an EMBL/GenBank/DDBJ whole genome shotgun (WGS) entry which is preliminary data.</text>
</comment>
<protein>
    <recommendedName>
        <fullName evidence="3">DUF4417 domain-containing protein</fullName>
    </recommendedName>
</protein>
<sequence length="402" mass="45006">MLEPRHHQQVWAIKDQSSGQPLLGCGTCLDRPTCGGLHTANGGADAISCMSMCRCEDPERCHTVCPKAPVRYAHRVWEVGGFELDDIPLAPAVPLPPLPGFIPLWEGNVVGKRAIRDLNHVAFPLSMALRGGRQLDRAKNAAELRRSFGAQPIKGWIASGVERDPKVERIWRLPEWKKAFALMHRAGVIFATSPNYSTYADVPRHDNLHAIKRIAWTWYHMVNAGLPTALHLNGRTDHDFERWAEFAKRQVNLKAVAFEFLTGAKPLEDGARYVQRLIRFVQLSGRRDLVLVRRGGQSFEDELKNYFAQVVTIDSDPYFKTVKRQRLTLEHSGALRARKHRTASAAQMRELLTHNTSLKAALHMGTLQRPAQGELEFLALAASGPAQCETDDEASQFDLFAG</sequence>
<dbReference type="AlphaFoldDB" id="A0A4Z0CE93"/>
<evidence type="ECO:0000313" key="1">
    <source>
        <dbReference type="EMBL" id="TFZ08938.1"/>
    </source>
</evidence>